<dbReference type="GO" id="GO:0061631">
    <property type="term" value="F:ubiquitin conjugating enzyme activity"/>
    <property type="evidence" value="ECO:0007669"/>
    <property type="project" value="UniProtKB-EC"/>
</dbReference>
<feature type="compositionally biased region" description="Basic and acidic residues" evidence="5">
    <location>
        <begin position="538"/>
        <end position="547"/>
    </location>
</feature>
<keyword evidence="4" id="KW-0833">Ubl conjugation pathway</keyword>
<evidence type="ECO:0000256" key="4">
    <source>
        <dbReference type="ARBA" id="ARBA00022786"/>
    </source>
</evidence>
<evidence type="ECO:0000259" key="6">
    <source>
        <dbReference type="PROSITE" id="PS50127"/>
    </source>
</evidence>
<proteinExistence type="predicted"/>
<comment type="caution">
    <text evidence="7">The sequence shown here is derived from an EMBL/GenBank/DDBJ whole genome shotgun (WGS) entry which is preliminary data.</text>
</comment>
<evidence type="ECO:0000256" key="1">
    <source>
        <dbReference type="ARBA" id="ARBA00004906"/>
    </source>
</evidence>
<keyword evidence="3" id="KW-0808">Transferase</keyword>
<evidence type="ECO:0000256" key="2">
    <source>
        <dbReference type="ARBA" id="ARBA00012486"/>
    </source>
</evidence>
<feature type="domain" description="UBC core" evidence="6">
    <location>
        <begin position="604"/>
        <end position="772"/>
    </location>
</feature>
<feature type="region of interest" description="Disordered" evidence="5">
    <location>
        <begin position="70"/>
        <end position="97"/>
    </location>
</feature>
<dbReference type="EMBL" id="UPSH01000001">
    <property type="protein sequence ID" value="VBB17805.1"/>
    <property type="molecule type" value="Genomic_DNA"/>
</dbReference>
<dbReference type="SUPFAM" id="SSF54495">
    <property type="entry name" value="UBC-like"/>
    <property type="match status" value="1"/>
</dbReference>
<evidence type="ECO:0000313" key="7">
    <source>
        <dbReference type="EMBL" id="VBB17805.1"/>
    </source>
</evidence>
<dbReference type="Pfam" id="PF00179">
    <property type="entry name" value="UQ_con"/>
    <property type="match status" value="1"/>
</dbReference>
<dbReference type="Gene3D" id="3.10.110.10">
    <property type="entry name" value="Ubiquitin Conjugating Enzyme"/>
    <property type="match status" value="1"/>
</dbReference>
<dbReference type="PANTHER" id="PTHR46116:SF39">
    <property type="entry name" value="BACULOVIRAL IAP REPEAT-CONTAINING PROTEIN 6"/>
    <property type="match status" value="1"/>
</dbReference>
<dbReference type="InterPro" id="IPR016135">
    <property type="entry name" value="UBQ-conjugating_enzyme/RWD"/>
</dbReference>
<dbReference type="PROSITE" id="PS50127">
    <property type="entry name" value="UBC_2"/>
    <property type="match status" value="1"/>
</dbReference>
<dbReference type="GO" id="GO:0016567">
    <property type="term" value="P:protein ubiquitination"/>
    <property type="evidence" value="ECO:0007669"/>
    <property type="project" value="UniProtKB-UniPathway"/>
</dbReference>
<name>A0A5K0U7P8_9VIRU</name>
<comment type="pathway">
    <text evidence="1">Protein modification; protein ubiquitination.</text>
</comment>
<dbReference type="Proteomes" id="UP000594342">
    <property type="component" value="Unassembled WGS sequence"/>
</dbReference>
<evidence type="ECO:0000256" key="5">
    <source>
        <dbReference type="SAM" id="MobiDB-lite"/>
    </source>
</evidence>
<dbReference type="EC" id="2.3.2.23" evidence="2"/>
<dbReference type="SMART" id="SM00212">
    <property type="entry name" value="UBCc"/>
    <property type="match status" value="1"/>
</dbReference>
<gene>
    <name evidence="7" type="ORF">YASMINEVIRUS_268</name>
</gene>
<reference evidence="7 8" key="1">
    <citation type="submission" date="2018-10" db="EMBL/GenBank/DDBJ databases">
        <authorList>
            <consortium name="IHU Genomes"/>
        </authorList>
    </citation>
    <scope>NUCLEOTIDE SEQUENCE [LARGE SCALE GENOMIC DNA]</scope>
    <source>
        <strain evidence="7 8">A1</strain>
    </source>
</reference>
<evidence type="ECO:0000313" key="8">
    <source>
        <dbReference type="Proteomes" id="UP000594342"/>
    </source>
</evidence>
<sequence>MSKIAKSSDEDTLLEIGTHKFIIKHEGGYFVVYSNTPATYAWLDKINCRSMIKKLSKDAISTLVKESINGKSKATKTTPPGAKVGASLGHGNTESSTNVVQTDTVDDVDIRCIREATRVKGLVQSSIQNTPYASLDVKGRNATVQIQHFTLKDRLRCSEIVLTDYINLYKVLVSGRLGLTGSLSLKNDCIYDWRVVLDYDFNKSDGSPQKSCQDIVIDFRLHPDLHPNSPPSVQVVSPRFDNDLNARISRSKFTMLEYWDCDRTVIDITVRVADLIKKYGKITTPLHKAVTPNSKLSQSTLVLINEVSVHLTSIASLCDVDDDDDIDRDQKFIKINDLIESKRVKKKTKNQNDGTGYGHDKSSVWDPNEYHNLLKEKNNRFITLMNSIIFKINRIMDIEKGDISFTVDMIKESTLYKFFIKRFKHISILEITNEANYYRSMFTLIQLYCLDNTVHMFYDKDPDKALYTRICELKDKATACLDIDSTNENANMIYVIHSMIETPYEKYVQSIKDSCIKEQNTATPTTEKSKTISSSVKKVKDVDDEPKNTSTEVVIKMNERQNAKQIYAEKMKQYRYKIVPGLAESGSYHYEGKASAEDFTAMKQCYKRLSSEIPALIESMSVAENGLVIVNIDKKRPNCIRYMLNGPVGTPYARGLFIFDSYCGPNYPNTAPDFHFMNTGGFRFNPNLYGEGKVCLSLLGTYSGPDPHESEKWNPKLSTLSQVIISIQAQIFVDHPYFNEPGHERYRGKPEGDRESRDYNENVRLYTMKAGMLDLIQHRETYPQFSNAILTHFALQKNNIIEQCKVWINECRSEYTKADMEKTFALLQGALTDLTID</sequence>
<keyword evidence="8" id="KW-1185">Reference proteome</keyword>
<dbReference type="UniPathway" id="UPA00143"/>
<dbReference type="PANTHER" id="PTHR46116">
    <property type="entry name" value="(E3-INDEPENDENT) E2 UBIQUITIN-CONJUGATING ENZYME"/>
    <property type="match status" value="1"/>
</dbReference>
<organism evidence="7 8">
    <name type="scientific">Yasminevirus sp. GU-2018</name>
    <dbReference type="NCBI Taxonomy" id="2420051"/>
    <lineage>
        <taxon>Viruses</taxon>
        <taxon>Varidnaviria</taxon>
        <taxon>Bamfordvirae</taxon>
        <taxon>Nucleocytoviricota</taxon>
        <taxon>Megaviricetes</taxon>
        <taxon>Imitervirales</taxon>
        <taxon>Mimiviridae</taxon>
        <taxon>Klosneuvirinae</taxon>
        <taxon>Yasminevirus</taxon>
        <taxon>Yasminevirus saudimassiliense</taxon>
    </lineage>
</organism>
<evidence type="ECO:0000256" key="3">
    <source>
        <dbReference type="ARBA" id="ARBA00022679"/>
    </source>
</evidence>
<accession>A0A5K0U7P8</accession>
<feature type="region of interest" description="Disordered" evidence="5">
    <location>
        <begin position="519"/>
        <end position="548"/>
    </location>
</feature>
<dbReference type="InterPro" id="IPR000608">
    <property type="entry name" value="UBC"/>
</dbReference>
<protein>
    <recommendedName>
        <fullName evidence="2">E2 ubiquitin-conjugating enzyme</fullName>
        <ecNumber evidence="2">2.3.2.23</ecNumber>
    </recommendedName>
</protein>
<dbReference type="GO" id="GO:0004869">
    <property type="term" value="F:cysteine-type endopeptidase inhibitor activity"/>
    <property type="evidence" value="ECO:0007669"/>
    <property type="project" value="TreeGrafter"/>
</dbReference>